<reference evidence="2" key="1">
    <citation type="journal article" date="2020" name="Biotechnol. Biofuels">
        <title>New insights from the biogas microbiome by comprehensive genome-resolved metagenomics of nearly 1600 species originating from multiple anaerobic digesters.</title>
        <authorList>
            <person name="Campanaro S."/>
            <person name="Treu L."/>
            <person name="Rodriguez-R L.M."/>
            <person name="Kovalovszki A."/>
            <person name="Ziels R.M."/>
            <person name="Maus I."/>
            <person name="Zhu X."/>
            <person name="Kougias P.G."/>
            <person name="Basile A."/>
            <person name="Luo G."/>
            <person name="Schluter A."/>
            <person name="Konstantinidis K.T."/>
            <person name="Angelidaki I."/>
        </authorList>
    </citation>
    <scope>NUCLEOTIDE SEQUENCE</scope>
    <source>
        <strain evidence="2">AS01afH2WH_6</strain>
    </source>
</reference>
<reference evidence="2" key="2">
    <citation type="submission" date="2020-01" db="EMBL/GenBank/DDBJ databases">
        <authorList>
            <person name="Campanaro S."/>
        </authorList>
    </citation>
    <scope>NUCLEOTIDE SEQUENCE</scope>
    <source>
        <strain evidence="2">AS01afH2WH_6</strain>
    </source>
</reference>
<dbReference type="Proteomes" id="UP000767327">
    <property type="component" value="Unassembled WGS sequence"/>
</dbReference>
<dbReference type="SUPFAM" id="SSF53335">
    <property type="entry name" value="S-adenosyl-L-methionine-dependent methyltransferases"/>
    <property type="match status" value="1"/>
</dbReference>
<keyword evidence="2" id="KW-0489">Methyltransferase</keyword>
<gene>
    <name evidence="2" type="ORF">GXW98_07310</name>
</gene>
<dbReference type="EMBL" id="JAAXZR010000025">
    <property type="protein sequence ID" value="NLT80072.1"/>
    <property type="molecule type" value="Genomic_DNA"/>
</dbReference>
<dbReference type="GO" id="GO:0008168">
    <property type="term" value="F:methyltransferase activity"/>
    <property type="evidence" value="ECO:0007669"/>
    <property type="project" value="UniProtKB-KW"/>
</dbReference>
<organism evidence="2 3">
    <name type="scientific">Bifidobacterium crudilactis</name>
    <dbReference type="NCBI Taxonomy" id="327277"/>
    <lineage>
        <taxon>Bacteria</taxon>
        <taxon>Bacillati</taxon>
        <taxon>Actinomycetota</taxon>
        <taxon>Actinomycetes</taxon>
        <taxon>Bifidobacteriales</taxon>
        <taxon>Bifidobacteriaceae</taxon>
        <taxon>Bifidobacterium</taxon>
    </lineage>
</organism>
<dbReference type="InterPro" id="IPR041698">
    <property type="entry name" value="Methyltransf_25"/>
</dbReference>
<evidence type="ECO:0000313" key="2">
    <source>
        <dbReference type="EMBL" id="NLT80072.1"/>
    </source>
</evidence>
<dbReference type="Pfam" id="PF13649">
    <property type="entry name" value="Methyltransf_25"/>
    <property type="match status" value="1"/>
</dbReference>
<dbReference type="CDD" id="cd02440">
    <property type="entry name" value="AdoMet_MTases"/>
    <property type="match status" value="1"/>
</dbReference>
<name>A0A971D0A5_9BIFI</name>
<dbReference type="InterPro" id="IPR029063">
    <property type="entry name" value="SAM-dependent_MTases_sf"/>
</dbReference>
<dbReference type="AlphaFoldDB" id="A0A971D0A5"/>
<feature type="domain" description="Methyltransferase" evidence="1">
    <location>
        <begin position="80"/>
        <end position="179"/>
    </location>
</feature>
<dbReference type="GO" id="GO:0032259">
    <property type="term" value="P:methylation"/>
    <property type="evidence" value="ECO:0007669"/>
    <property type="project" value="UniProtKB-KW"/>
</dbReference>
<proteinExistence type="predicted"/>
<keyword evidence="2" id="KW-0808">Transferase</keyword>
<evidence type="ECO:0000313" key="3">
    <source>
        <dbReference type="Proteomes" id="UP000767327"/>
    </source>
</evidence>
<dbReference type="Gene3D" id="3.40.50.150">
    <property type="entry name" value="Vaccinia Virus protein VP39"/>
    <property type="match status" value="1"/>
</dbReference>
<protein>
    <submittedName>
        <fullName evidence="2">Class I SAM-dependent methyltransferase</fullName>
    </submittedName>
</protein>
<accession>A0A971D0A5</accession>
<comment type="caution">
    <text evidence="2">The sequence shown here is derived from an EMBL/GenBank/DDBJ whole genome shotgun (WGS) entry which is preliminary data.</text>
</comment>
<evidence type="ECO:0000259" key="1">
    <source>
        <dbReference type="Pfam" id="PF13649"/>
    </source>
</evidence>
<sequence>MNYSRDIADNMDNWNDRATVHVEGVANATRPDGDTTPNGAYGDIQDFMKDPRAISSVVRRDLAVLSPHLTADGLEGSRLLHLQCHIGTDTLSWARLGASEVWGLDFSAKSLSYARDICARAGAGEGIHFVQSDARYASEAMPEMRGTFDVVVTSVGTITWLPDLRDWAQSIADLLTEGGVFMIRDTHPMLFALDNDGLTVVQDYFSGTETSYDSDSSYTAGSEGGIAHTRNHNWAHDFQEITSCLLAAGLSIEALGEHRDIDWKALPMLVHGPESEDSWRMPEDMPSVPLSFSVVARKR</sequence>